<evidence type="ECO:0000256" key="1">
    <source>
        <dbReference type="ARBA" id="ARBA00001971"/>
    </source>
</evidence>
<comment type="caution">
    <text evidence="7">The sequence shown here is derived from an EMBL/GenBank/DDBJ whole genome shotgun (WGS) entry which is preliminary data.</text>
</comment>
<dbReference type="SUPFAM" id="SSF48264">
    <property type="entry name" value="Cytochrome P450"/>
    <property type="match status" value="1"/>
</dbReference>
<feature type="transmembrane region" description="Helical" evidence="6">
    <location>
        <begin position="12"/>
        <end position="29"/>
    </location>
</feature>
<dbReference type="PANTHER" id="PTHR24300:SF397">
    <property type="entry name" value="CYTOCHROME P450 2U1"/>
    <property type="match status" value="1"/>
</dbReference>
<dbReference type="InterPro" id="IPR001128">
    <property type="entry name" value="Cyt_P450"/>
</dbReference>
<dbReference type="InterPro" id="IPR002401">
    <property type="entry name" value="Cyt_P450_E_grp-I"/>
</dbReference>
<sequence length="497" mass="55863">MMLNYVAQALSKPIVLLLLGAVTLLYYWYKRPSRFPPGPRGIPVVGVLPFASAGAEKAALKWSKEYGPIMSMRMASTDWVVLNDYDSMRKAFVEQSTKFSGRPLIPLLNQYNKGLGLGSVDYGDFFKVQKSFGIKIMRGSGLEGDSIEDRIVEESDHLVDAVQAQNEKVFVPQVALRKAVINVICGVTFGKRFDYDDESFKQLLKAVIDTSFLHSFPSLAVRLMGLAPSLMGIPPFSWVNSRLLEKYRILNEIIEKIVDSEKEAKGGGSAMGFVGAYFKQLEAGAPHFNKEQLLQYTRELFNAGMENTAGTLAWGLLCLIHFPQTQRKLREEINAVVGPKDKIDLSLKAKLPYTNAFIQELTRFRSMTPFTVPHKTNEDAVIDSYKVPEGYTVLGNVWGVHNDPDYWNEPEKFDPERFIDNRGRFVKSDHVIPFGMGPRECLGKPVAEMVVFIMLVAMVRRFEFFPDPQEAELPPDDAGAQGAFFIPFPYELVAIEI</sequence>
<dbReference type="Proteomes" id="UP001642483">
    <property type="component" value="Unassembled WGS sequence"/>
</dbReference>
<keyword evidence="5" id="KW-0349">Heme</keyword>
<evidence type="ECO:0000256" key="6">
    <source>
        <dbReference type="SAM" id="Phobius"/>
    </source>
</evidence>
<evidence type="ECO:0000313" key="8">
    <source>
        <dbReference type="Proteomes" id="UP001642483"/>
    </source>
</evidence>
<dbReference type="InterPro" id="IPR036396">
    <property type="entry name" value="Cyt_P450_sf"/>
</dbReference>
<keyword evidence="5" id="KW-0560">Oxidoreductase</keyword>
<dbReference type="InterPro" id="IPR050182">
    <property type="entry name" value="Cytochrome_P450_fam2"/>
</dbReference>
<evidence type="ECO:0000256" key="2">
    <source>
        <dbReference type="ARBA" id="ARBA00010617"/>
    </source>
</evidence>
<dbReference type="EMBL" id="CAWYQH010000057">
    <property type="protein sequence ID" value="CAK8679359.1"/>
    <property type="molecule type" value="Genomic_DNA"/>
</dbReference>
<dbReference type="PRINTS" id="PR00463">
    <property type="entry name" value="EP450I"/>
</dbReference>
<evidence type="ECO:0008006" key="9">
    <source>
        <dbReference type="Google" id="ProtNLM"/>
    </source>
</evidence>
<gene>
    <name evidence="7" type="ORF">CVLEPA_LOCUS9605</name>
</gene>
<protein>
    <recommendedName>
        <fullName evidence="9">Cytochrome P450</fullName>
    </recommendedName>
</protein>
<keyword evidence="8" id="KW-1185">Reference proteome</keyword>
<proteinExistence type="inferred from homology"/>
<dbReference type="Gene3D" id="1.10.630.10">
    <property type="entry name" value="Cytochrome P450"/>
    <property type="match status" value="1"/>
</dbReference>
<evidence type="ECO:0000313" key="7">
    <source>
        <dbReference type="EMBL" id="CAK8679359.1"/>
    </source>
</evidence>
<keyword evidence="3 5" id="KW-0479">Metal-binding</keyword>
<keyword evidence="4 5" id="KW-0408">Iron</keyword>
<organism evidence="7 8">
    <name type="scientific">Clavelina lepadiformis</name>
    <name type="common">Light-bulb sea squirt</name>
    <name type="synonym">Ascidia lepadiformis</name>
    <dbReference type="NCBI Taxonomy" id="159417"/>
    <lineage>
        <taxon>Eukaryota</taxon>
        <taxon>Metazoa</taxon>
        <taxon>Chordata</taxon>
        <taxon>Tunicata</taxon>
        <taxon>Ascidiacea</taxon>
        <taxon>Aplousobranchia</taxon>
        <taxon>Clavelinidae</taxon>
        <taxon>Clavelina</taxon>
    </lineage>
</organism>
<dbReference type="Pfam" id="PF00067">
    <property type="entry name" value="p450"/>
    <property type="match status" value="1"/>
</dbReference>
<dbReference type="PANTHER" id="PTHR24300">
    <property type="entry name" value="CYTOCHROME P450 508A4-RELATED"/>
    <property type="match status" value="1"/>
</dbReference>
<dbReference type="PROSITE" id="PS00086">
    <property type="entry name" value="CYTOCHROME_P450"/>
    <property type="match status" value="1"/>
</dbReference>
<evidence type="ECO:0000256" key="5">
    <source>
        <dbReference type="RuleBase" id="RU000461"/>
    </source>
</evidence>
<accession>A0ABP0FI94</accession>
<evidence type="ECO:0000256" key="3">
    <source>
        <dbReference type="ARBA" id="ARBA00022723"/>
    </source>
</evidence>
<evidence type="ECO:0000256" key="4">
    <source>
        <dbReference type="ARBA" id="ARBA00023004"/>
    </source>
</evidence>
<keyword evidence="6" id="KW-0472">Membrane</keyword>
<comment type="similarity">
    <text evidence="2 5">Belongs to the cytochrome P450 family.</text>
</comment>
<reference evidence="7 8" key="1">
    <citation type="submission" date="2024-02" db="EMBL/GenBank/DDBJ databases">
        <authorList>
            <person name="Daric V."/>
            <person name="Darras S."/>
        </authorList>
    </citation>
    <scope>NUCLEOTIDE SEQUENCE [LARGE SCALE GENOMIC DNA]</scope>
</reference>
<keyword evidence="6" id="KW-0812">Transmembrane</keyword>
<name>A0ABP0FI94_CLALP</name>
<dbReference type="PRINTS" id="PR00385">
    <property type="entry name" value="P450"/>
</dbReference>
<dbReference type="InterPro" id="IPR017972">
    <property type="entry name" value="Cyt_P450_CS"/>
</dbReference>
<keyword evidence="6" id="KW-1133">Transmembrane helix</keyword>
<keyword evidence="5" id="KW-0503">Monooxygenase</keyword>
<comment type="cofactor">
    <cofactor evidence="1">
        <name>heme</name>
        <dbReference type="ChEBI" id="CHEBI:30413"/>
    </cofactor>
</comment>